<dbReference type="SMART" id="SM00448">
    <property type="entry name" value="REC"/>
    <property type="match status" value="1"/>
</dbReference>
<keyword evidence="5" id="KW-1185">Reference proteome</keyword>
<dbReference type="InterPro" id="IPR050595">
    <property type="entry name" value="Bact_response_regulator"/>
</dbReference>
<dbReference type="InterPro" id="IPR011006">
    <property type="entry name" value="CheY-like_superfamily"/>
</dbReference>
<organism evidence="4 5">
    <name type="scientific">Ktedonosporobacter rubrisoli</name>
    <dbReference type="NCBI Taxonomy" id="2509675"/>
    <lineage>
        <taxon>Bacteria</taxon>
        <taxon>Bacillati</taxon>
        <taxon>Chloroflexota</taxon>
        <taxon>Ktedonobacteria</taxon>
        <taxon>Ktedonobacterales</taxon>
        <taxon>Ktedonosporobacteraceae</taxon>
        <taxon>Ktedonosporobacter</taxon>
    </lineage>
</organism>
<gene>
    <name evidence="4" type="ORF">EPA93_30500</name>
</gene>
<evidence type="ECO:0000313" key="4">
    <source>
        <dbReference type="EMBL" id="QBD80079.1"/>
    </source>
</evidence>
<feature type="modified residue" description="4-aspartylphosphate" evidence="2">
    <location>
        <position position="60"/>
    </location>
</feature>
<reference evidence="4 5" key="1">
    <citation type="submission" date="2019-01" db="EMBL/GenBank/DDBJ databases">
        <title>Ktedonosporobacter rubrisoli SCAWS-G2.</title>
        <authorList>
            <person name="Huang Y."/>
            <person name="Yan B."/>
        </authorList>
    </citation>
    <scope>NUCLEOTIDE SEQUENCE [LARGE SCALE GENOMIC DNA]</scope>
    <source>
        <strain evidence="4 5">SCAWS-G2</strain>
    </source>
</reference>
<dbReference type="PANTHER" id="PTHR44591">
    <property type="entry name" value="STRESS RESPONSE REGULATOR PROTEIN 1"/>
    <property type="match status" value="1"/>
</dbReference>
<sequence length="131" mass="14721">MAEVADRRKLIAIVEDDPRLATMFHDMLACLGDWRLQFFSDGQSAKDQLLELGADLILLDVGLPSLDGVSLYKILRGHSNTRHIPIIVITGSHDWELHRMGLQTGLLLRKPFNMHELLSIIRALLPEEGEG</sequence>
<evidence type="ECO:0000313" key="5">
    <source>
        <dbReference type="Proteomes" id="UP000290365"/>
    </source>
</evidence>
<name>A0A4P6JWK5_KTERU</name>
<dbReference type="InterPro" id="IPR001789">
    <property type="entry name" value="Sig_transdc_resp-reg_receiver"/>
</dbReference>
<dbReference type="PROSITE" id="PS50110">
    <property type="entry name" value="RESPONSE_REGULATORY"/>
    <property type="match status" value="1"/>
</dbReference>
<proteinExistence type="predicted"/>
<dbReference type="AlphaFoldDB" id="A0A4P6JWK5"/>
<keyword evidence="1 2" id="KW-0597">Phosphoprotein</keyword>
<dbReference type="RefSeq" id="WP_129891145.1">
    <property type="nucleotide sequence ID" value="NZ_CP035758.1"/>
</dbReference>
<dbReference type="SUPFAM" id="SSF52172">
    <property type="entry name" value="CheY-like"/>
    <property type="match status" value="1"/>
</dbReference>
<evidence type="ECO:0000259" key="3">
    <source>
        <dbReference type="PROSITE" id="PS50110"/>
    </source>
</evidence>
<dbReference type="GO" id="GO:0000160">
    <property type="term" value="P:phosphorelay signal transduction system"/>
    <property type="evidence" value="ECO:0007669"/>
    <property type="project" value="InterPro"/>
</dbReference>
<evidence type="ECO:0000256" key="1">
    <source>
        <dbReference type="ARBA" id="ARBA00022553"/>
    </source>
</evidence>
<feature type="domain" description="Response regulatory" evidence="3">
    <location>
        <begin position="10"/>
        <end position="125"/>
    </location>
</feature>
<dbReference type="Proteomes" id="UP000290365">
    <property type="component" value="Chromosome"/>
</dbReference>
<accession>A0A4P6JWK5</accession>
<dbReference type="EMBL" id="CP035758">
    <property type="protein sequence ID" value="QBD80079.1"/>
    <property type="molecule type" value="Genomic_DNA"/>
</dbReference>
<dbReference type="KEGG" id="kbs:EPA93_30500"/>
<dbReference type="Gene3D" id="3.40.50.2300">
    <property type="match status" value="1"/>
</dbReference>
<protein>
    <submittedName>
        <fullName evidence="4">Response regulator</fullName>
    </submittedName>
</protein>
<dbReference type="PANTHER" id="PTHR44591:SF23">
    <property type="entry name" value="CHEY SUBFAMILY"/>
    <property type="match status" value="1"/>
</dbReference>
<evidence type="ECO:0000256" key="2">
    <source>
        <dbReference type="PROSITE-ProRule" id="PRU00169"/>
    </source>
</evidence>
<dbReference type="Pfam" id="PF00072">
    <property type="entry name" value="Response_reg"/>
    <property type="match status" value="1"/>
</dbReference>
<dbReference type="OrthoDB" id="161064at2"/>